<comment type="caution">
    <text evidence="1">The sequence shown here is derived from an EMBL/GenBank/DDBJ whole genome shotgun (WGS) entry which is preliminary data.</text>
</comment>
<reference evidence="2" key="1">
    <citation type="journal article" date="2022" name="Nat. Commun.">
        <title>Chromosome evolution and the genetic basis of agronomically important traits in greater yam.</title>
        <authorList>
            <person name="Bredeson J.V."/>
            <person name="Lyons J.B."/>
            <person name="Oniyinde I.O."/>
            <person name="Okereke N.R."/>
            <person name="Kolade O."/>
            <person name="Nnabue I."/>
            <person name="Nwadili C.O."/>
            <person name="Hribova E."/>
            <person name="Parker M."/>
            <person name="Nwogha J."/>
            <person name="Shu S."/>
            <person name="Carlson J."/>
            <person name="Kariba R."/>
            <person name="Muthemba S."/>
            <person name="Knop K."/>
            <person name="Barton G.J."/>
            <person name="Sherwood A.V."/>
            <person name="Lopez-Montes A."/>
            <person name="Asiedu R."/>
            <person name="Jamnadass R."/>
            <person name="Muchugi A."/>
            <person name="Goodstein D."/>
            <person name="Egesi C.N."/>
            <person name="Featherston J."/>
            <person name="Asfaw A."/>
            <person name="Simpson G.G."/>
            <person name="Dolezel J."/>
            <person name="Hendre P.S."/>
            <person name="Van Deynze A."/>
            <person name="Kumar P.L."/>
            <person name="Obidiegwu J.E."/>
            <person name="Bhattacharjee R."/>
            <person name="Rokhsar D.S."/>
        </authorList>
    </citation>
    <scope>NUCLEOTIDE SEQUENCE [LARGE SCALE GENOMIC DNA]</scope>
    <source>
        <strain evidence="2">cv. TDa95/00328</strain>
    </source>
</reference>
<dbReference type="EMBL" id="CM037018">
    <property type="protein sequence ID" value="KAH7673747.1"/>
    <property type="molecule type" value="Genomic_DNA"/>
</dbReference>
<dbReference type="Proteomes" id="UP000827976">
    <property type="component" value="Chromosome 8"/>
</dbReference>
<evidence type="ECO:0000313" key="2">
    <source>
        <dbReference type="Proteomes" id="UP000827976"/>
    </source>
</evidence>
<keyword evidence="2" id="KW-1185">Reference proteome</keyword>
<organism evidence="1 2">
    <name type="scientific">Dioscorea alata</name>
    <name type="common">Purple yam</name>
    <dbReference type="NCBI Taxonomy" id="55571"/>
    <lineage>
        <taxon>Eukaryota</taxon>
        <taxon>Viridiplantae</taxon>
        <taxon>Streptophyta</taxon>
        <taxon>Embryophyta</taxon>
        <taxon>Tracheophyta</taxon>
        <taxon>Spermatophyta</taxon>
        <taxon>Magnoliopsida</taxon>
        <taxon>Liliopsida</taxon>
        <taxon>Dioscoreales</taxon>
        <taxon>Dioscoreaceae</taxon>
        <taxon>Dioscorea</taxon>
    </lineage>
</organism>
<name>A0ACB7VI30_DIOAL</name>
<proteinExistence type="predicted"/>
<protein>
    <submittedName>
        <fullName evidence="1">Tetratricopeptide-like helical domain-containing protein</fullName>
    </submittedName>
</protein>
<evidence type="ECO:0000313" key="1">
    <source>
        <dbReference type="EMBL" id="KAH7673747.1"/>
    </source>
</evidence>
<accession>A0ACB7VI30</accession>
<gene>
    <name evidence="1" type="ORF">IHE45_08G027700</name>
</gene>
<feature type="non-terminal residue" evidence="1">
    <location>
        <position position="1"/>
    </location>
</feature>
<sequence length="208" mass="23464">PSFATYATRIFDCIPDPDIILCNAILRLYVKSSIYELAILFYASKVLARRFSPNARTFPYVSIACVGISNVELARQVHASVAKSAEVCNDVFMLNSLMDMYFKCGKNEDGIRVFGVMEKKDSISWNIMIAGLVNVGELWLARKMFDETLQRDVISWNTLVSSQAKAGEMETTRELFDQMPERSLMSWNALISGYSQNGKHDEALLVFS</sequence>